<evidence type="ECO:0000256" key="2">
    <source>
        <dbReference type="ARBA" id="ARBA00022840"/>
    </source>
</evidence>
<dbReference type="SUPFAM" id="SSF52540">
    <property type="entry name" value="P-loop containing nucleoside triphosphate hydrolases"/>
    <property type="match status" value="1"/>
</dbReference>
<evidence type="ECO:0000256" key="1">
    <source>
        <dbReference type="ARBA" id="ARBA00022741"/>
    </source>
</evidence>
<organism evidence="5 6">
    <name type="scientific">Romboutsia lituseburensis DSM 797</name>
    <dbReference type="NCBI Taxonomy" id="1121325"/>
    <lineage>
        <taxon>Bacteria</taxon>
        <taxon>Bacillati</taxon>
        <taxon>Bacillota</taxon>
        <taxon>Clostridia</taxon>
        <taxon>Peptostreptococcales</taxon>
        <taxon>Peptostreptococcaceae</taxon>
        <taxon>Romboutsia</taxon>
    </lineage>
</organism>
<keyword evidence="6" id="KW-1185">Reference proteome</keyword>
<dbReference type="GO" id="GO:0004140">
    <property type="term" value="F:dephospho-CoA kinase activity"/>
    <property type="evidence" value="ECO:0007669"/>
    <property type="project" value="UniProtKB-UniRule"/>
</dbReference>
<proteinExistence type="inferred from homology"/>
<dbReference type="InterPro" id="IPR027417">
    <property type="entry name" value="P-loop_NTPase"/>
</dbReference>
<evidence type="ECO:0000256" key="3">
    <source>
        <dbReference type="HAMAP-Rule" id="MF_00376"/>
    </source>
</evidence>
<name>A0A1G9NRR8_9FIRM</name>
<comment type="subcellular location">
    <subcellularLocation>
        <location evidence="3">Cytoplasm</location>
    </subcellularLocation>
</comment>
<dbReference type="PANTHER" id="PTHR10695">
    <property type="entry name" value="DEPHOSPHO-COA KINASE-RELATED"/>
    <property type="match status" value="1"/>
</dbReference>
<gene>
    <name evidence="3" type="primary">coaE</name>
    <name evidence="5" type="ORF">SAMN04515677_10466</name>
</gene>
<dbReference type="EC" id="2.7.1.24" evidence="3 4"/>
<reference evidence="5 6" key="1">
    <citation type="submission" date="2016-10" db="EMBL/GenBank/DDBJ databases">
        <authorList>
            <person name="de Groot N.N."/>
        </authorList>
    </citation>
    <scope>NUCLEOTIDE SEQUENCE [LARGE SCALE GENOMIC DNA]</scope>
    <source>
        <strain evidence="5 6">DSM 797</strain>
    </source>
</reference>
<protein>
    <recommendedName>
        <fullName evidence="3 4">Dephospho-CoA kinase</fullName>
        <ecNumber evidence="3 4">2.7.1.24</ecNumber>
    </recommendedName>
    <alternativeName>
        <fullName evidence="3">Dephosphocoenzyme A kinase</fullName>
    </alternativeName>
</protein>
<comment type="catalytic activity">
    <reaction evidence="3">
        <text>3'-dephospho-CoA + ATP = ADP + CoA + H(+)</text>
        <dbReference type="Rhea" id="RHEA:18245"/>
        <dbReference type="ChEBI" id="CHEBI:15378"/>
        <dbReference type="ChEBI" id="CHEBI:30616"/>
        <dbReference type="ChEBI" id="CHEBI:57287"/>
        <dbReference type="ChEBI" id="CHEBI:57328"/>
        <dbReference type="ChEBI" id="CHEBI:456216"/>
        <dbReference type="EC" id="2.7.1.24"/>
    </reaction>
</comment>
<dbReference type="GO" id="GO:0005524">
    <property type="term" value="F:ATP binding"/>
    <property type="evidence" value="ECO:0007669"/>
    <property type="project" value="UniProtKB-UniRule"/>
</dbReference>
<keyword evidence="3" id="KW-0808">Transferase</keyword>
<comment type="pathway">
    <text evidence="3">Cofactor biosynthesis; coenzyme A biosynthesis; CoA from (R)-pantothenate: step 5/5.</text>
</comment>
<dbReference type="HAMAP" id="MF_00376">
    <property type="entry name" value="Dephospho_CoA_kinase"/>
    <property type="match status" value="1"/>
</dbReference>
<dbReference type="CDD" id="cd02022">
    <property type="entry name" value="DPCK"/>
    <property type="match status" value="1"/>
</dbReference>
<dbReference type="GO" id="GO:0015937">
    <property type="term" value="P:coenzyme A biosynthetic process"/>
    <property type="evidence" value="ECO:0007669"/>
    <property type="project" value="UniProtKB-UniRule"/>
</dbReference>
<keyword evidence="2 3" id="KW-0067">ATP-binding</keyword>
<dbReference type="InterPro" id="IPR001977">
    <property type="entry name" value="Depp_CoAkinase"/>
</dbReference>
<accession>A0A1G9NRR8</accession>
<evidence type="ECO:0000313" key="6">
    <source>
        <dbReference type="Proteomes" id="UP000199068"/>
    </source>
</evidence>
<comment type="function">
    <text evidence="3">Catalyzes the phosphorylation of the 3'-hydroxyl group of dephosphocoenzyme A to form coenzyme A.</text>
</comment>
<keyword evidence="3" id="KW-0173">Coenzyme A biosynthesis</keyword>
<dbReference type="PANTHER" id="PTHR10695:SF46">
    <property type="entry name" value="BIFUNCTIONAL COENZYME A SYNTHASE-RELATED"/>
    <property type="match status" value="1"/>
</dbReference>
<dbReference type="STRING" id="1121325.SAMN04515677_10466"/>
<dbReference type="PROSITE" id="PS51219">
    <property type="entry name" value="DPCK"/>
    <property type="match status" value="1"/>
</dbReference>
<keyword evidence="3" id="KW-0963">Cytoplasm</keyword>
<dbReference type="Pfam" id="PF01121">
    <property type="entry name" value="CoaE"/>
    <property type="match status" value="1"/>
</dbReference>
<keyword evidence="1 3" id="KW-0547">Nucleotide-binding</keyword>
<dbReference type="RefSeq" id="WP_092725357.1">
    <property type="nucleotide sequence ID" value="NZ_FNGW01000004.1"/>
</dbReference>
<dbReference type="NCBIfam" id="TIGR00152">
    <property type="entry name" value="dephospho-CoA kinase"/>
    <property type="match status" value="1"/>
</dbReference>
<dbReference type="EMBL" id="FNGW01000004">
    <property type="protein sequence ID" value="SDL89282.1"/>
    <property type="molecule type" value="Genomic_DNA"/>
</dbReference>
<keyword evidence="3 5" id="KW-0418">Kinase</keyword>
<sequence length="200" mass="23098">MLILGLTGNIGCGKSSLSNIFKDNNMKIIDADIISRQIFEDRDVLQSVFNHFGDSIKNDDNTLNRKVLGSIVFNDDKKLIELNELTHPQIYMKIVNQIQKYKSMGEEIVVIDAALLIEGGYLDIIDKLIVVICNKEEQIRRVQYRDKCSIEEAKSRIDSQMKQEEKIKFADYVIDNSGDINKLKLEAEKFIEYVKVNWFE</sequence>
<dbReference type="Proteomes" id="UP000199068">
    <property type="component" value="Unassembled WGS sequence"/>
</dbReference>
<dbReference type="UniPathway" id="UPA00241">
    <property type="reaction ID" value="UER00356"/>
</dbReference>
<dbReference type="AlphaFoldDB" id="A0A1G9NRR8"/>
<feature type="binding site" evidence="3">
    <location>
        <begin position="11"/>
        <end position="16"/>
    </location>
    <ligand>
        <name>ATP</name>
        <dbReference type="ChEBI" id="CHEBI:30616"/>
    </ligand>
</feature>
<evidence type="ECO:0000256" key="4">
    <source>
        <dbReference type="NCBIfam" id="TIGR00152"/>
    </source>
</evidence>
<dbReference type="GO" id="GO:0005737">
    <property type="term" value="C:cytoplasm"/>
    <property type="evidence" value="ECO:0007669"/>
    <property type="project" value="UniProtKB-SubCell"/>
</dbReference>
<comment type="similarity">
    <text evidence="3">Belongs to the CoaE family.</text>
</comment>
<evidence type="ECO:0000313" key="5">
    <source>
        <dbReference type="EMBL" id="SDL89282.1"/>
    </source>
</evidence>
<dbReference type="Gene3D" id="3.40.50.300">
    <property type="entry name" value="P-loop containing nucleotide triphosphate hydrolases"/>
    <property type="match status" value="1"/>
</dbReference>